<dbReference type="InterPro" id="IPR045086">
    <property type="entry name" value="OBG_GTPase"/>
</dbReference>
<protein>
    <recommendedName>
        <fullName evidence="8">GTPase Obg</fullName>
        <ecNumber evidence="8">3.6.5.-</ecNumber>
    </recommendedName>
    <alternativeName>
        <fullName evidence="8">GTP-binding protein Obg</fullName>
    </alternativeName>
</protein>
<dbReference type="eggNOG" id="COG0536">
    <property type="taxonomic scope" value="Bacteria"/>
</dbReference>
<dbReference type="Gene3D" id="2.70.210.12">
    <property type="entry name" value="GTP1/OBG domain"/>
    <property type="match status" value="1"/>
</dbReference>
<dbReference type="STRING" id="644282.Deba_2401"/>
<evidence type="ECO:0000313" key="12">
    <source>
        <dbReference type="Proteomes" id="UP000009047"/>
    </source>
</evidence>
<dbReference type="InterPro" id="IPR031167">
    <property type="entry name" value="G_OBG"/>
</dbReference>
<comment type="subcellular location">
    <subcellularLocation>
        <location evidence="8">Cytoplasm</location>
    </subcellularLocation>
</comment>
<dbReference type="PROSITE" id="PS00905">
    <property type="entry name" value="GTP1_OBG"/>
    <property type="match status" value="1"/>
</dbReference>
<dbReference type="HAMAP" id="MF_01454">
    <property type="entry name" value="GTPase_Obg"/>
    <property type="match status" value="1"/>
</dbReference>
<proteinExistence type="inferred from homology"/>
<dbReference type="InterPro" id="IPR036726">
    <property type="entry name" value="GTP1_OBG_dom_sf"/>
</dbReference>
<comment type="cofactor">
    <cofactor evidence="8">
        <name>Mg(2+)</name>
        <dbReference type="ChEBI" id="CHEBI:18420"/>
    </cofactor>
</comment>
<name>E1QJM0_DESB2</name>
<evidence type="ECO:0000256" key="8">
    <source>
        <dbReference type="HAMAP-Rule" id="MF_01454"/>
    </source>
</evidence>
<feature type="binding site" evidence="8">
    <location>
        <begin position="280"/>
        <end position="283"/>
    </location>
    <ligand>
        <name>GTP</name>
        <dbReference type="ChEBI" id="CHEBI:37565"/>
    </ligand>
</feature>
<evidence type="ECO:0000256" key="2">
    <source>
        <dbReference type="ARBA" id="ARBA00022490"/>
    </source>
</evidence>
<evidence type="ECO:0000256" key="4">
    <source>
        <dbReference type="ARBA" id="ARBA00022741"/>
    </source>
</evidence>
<feature type="domain" description="Obg" evidence="10">
    <location>
        <begin position="1"/>
        <end position="159"/>
    </location>
</feature>
<keyword evidence="4 8" id="KW-0547">Nucleotide-binding</keyword>
<dbReference type="Gene3D" id="3.40.50.300">
    <property type="entry name" value="P-loop containing nucleotide triphosphate hydrolases"/>
    <property type="match status" value="1"/>
</dbReference>
<keyword evidence="2 8" id="KW-0963">Cytoplasm</keyword>
<comment type="similarity">
    <text evidence="1 8">Belongs to the TRAFAC class OBG-HflX-like GTPase superfamily. OBG GTPase family.</text>
</comment>
<dbReference type="PRINTS" id="PR00326">
    <property type="entry name" value="GTP1OBG"/>
</dbReference>
<dbReference type="GO" id="GO:0005525">
    <property type="term" value="F:GTP binding"/>
    <property type="evidence" value="ECO:0007669"/>
    <property type="project" value="UniProtKB-UniRule"/>
</dbReference>
<organism evidence="11 12">
    <name type="scientific">Desulfarculus baarsii (strain ATCC 33931 / DSM 2075 / LMG 7858 / VKM B-1802 / 2st14)</name>
    <dbReference type="NCBI Taxonomy" id="644282"/>
    <lineage>
        <taxon>Bacteria</taxon>
        <taxon>Pseudomonadati</taxon>
        <taxon>Thermodesulfobacteriota</taxon>
        <taxon>Desulfarculia</taxon>
        <taxon>Desulfarculales</taxon>
        <taxon>Desulfarculaceae</taxon>
        <taxon>Desulfarculus</taxon>
    </lineage>
</organism>
<evidence type="ECO:0000256" key="3">
    <source>
        <dbReference type="ARBA" id="ARBA00022723"/>
    </source>
</evidence>
<dbReference type="InterPro" id="IPR006169">
    <property type="entry name" value="GTP1_OBG_dom"/>
</dbReference>
<sequence length="340" mass="36014">MRFIDEATIEVTAGNGGDGCASFLREKFRPRGGPDGGNGGRGGDVIIVGSNRVATLADHSYLRHFKAGRGVHGQGSQKHGRAGEDKRVTVPVGTLIYDQETGELLADIVADGQEVIVAKGGRGGYGNLHFLSSTNRAPRRADPGNEGEKRTLRLELKLLAHVGLIGQPNAGKSSLVRAFSAARPKVADYPFTTLTPNLGVAQVPGGDPFTIADIPGLVEGAHQGSGLGLRFLKHVERTRLFVYVVDMSADDPYNDLSTIIGELTAYDPELGRRAGVVAANKMDLAQAAENFDEFAQRAQAEGMLVFPCSTLTGQGLKELLLQIAAMVESHDDGGETDDQA</sequence>
<dbReference type="InterPro" id="IPR027417">
    <property type="entry name" value="P-loop_NTPase"/>
</dbReference>
<feature type="binding site" evidence="8">
    <location>
        <position position="193"/>
    </location>
    <ligand>
        <name>Mg(2+)</name>
        <dbReference type="ChEBI" id="CHEBI:18420"/>
    </ligand>
</feature>
<keyword evidence="3 8" id="KW-0479">Metal-binding</keyword>
<keyword evidence="7 8" id="KW-0342">GTP-binding</keyword>
<dbReference type="SUPFAM" id="SSF82051">
    <property type="entry name" value="Obg GTP-binding protein N-terminal domain"/>
    <property type="match status" value="1"/>
</dbReference>
<dbReference type="InterPro" id="IPR006074">
    <property type="entry name" value="GTP1-OBG_CS"/>
</dbReference>
<dbReference type="SUPFAM" id="SSF52540">
    <property type="entry name" value="P-loop containing nucleoside triphosphate hydrolases"/>
    <property type="match status" value="1"/>
</dbReference>
<feature type="binding site" evidence="8">
    <location>
        <begin position="213"/>
        <end position="216"/>
    </location>
    <ligand>
        <name>GTP</name>
        <dbReference type="ChEBI" id="CHEBI:37565"/>
    </ligand>
</feature>
<dbReference type="GO" id="GO:0000287">
    <property type="term" value="F:magnesium ion binding"/>
    <property type="evidence" value="ECO:0007669"/>
    <property type="project" value="InterPro"/>
</dbReference>
<dbReference type="Pfam" id="PF01926">
    <property type="entry name" value="MMR_HSR1"/>
    <property type="match status" value="1"/>
</dbReference>
<evidence type="ECO:0000259" key="9">
    <source>
        <dbReference type="PROSITE" id="PS51710"/>
    </source>
</evidence>
<dbReference type="InterPro" id="IPR006073">
    <property type="entry name" value="GTP-bd"/>
</dbReference>
<comment type="subunit">
    <text evidence="8">Monomer.</text>
</comment>
<dbReference type="FunFam" id="2.70.210.12:FF:000001">
    <property type="entry name" value="GTPase Obg"/>
    <property type="match status" value="1"/>
</dbReference>
<feature type="binding site" evidence="8">
    <location>
        <begin position="191"/>
        <end position="195"/>
    </location>
    <ligand>
        <name>GTP</name>
        <dbReference type="ChEBI" id="CHEBI:37565"/>
    </ligand>
</feature>
<dbReference type="GO" id="GO:0043022">
    <property type="term" value="F:ribosome binding"/>
    <property type="evidence" value="ECO:0007669"/>
    <property type="project" value="UniProtKB-ARBA"/>
</dbReference>
<dbReference type="EC" id="3.6.5.-" evidence="8"/>
<evidence type="ECO:0000259" key="10">
    <source>
        <dbReference type="PROSITE" id="PS51883"/>
    </source>
</evidence>
<dbReference type="GO" id="GO:0042254">
    <property type="term" value="P:ribosome biogenesis"/>
    <property type="evidence" value="ECO:0007669"/>
    <property type="project" value="UniProtKB-UniRule"/>
</dbReference>
<dbReference type="NCBIfam" id="NF008955">
    <property type="entry name" value="PRK12297.1"/>
    <property type="match status" value="1"/>
</dbReference>
<evidence type="ECO:0000313" key="11">
    <source>
        <dbReference type="EMBL" id="ADK85763.1"/>
    </source>
</evidence>
<feature type="domain" description="OBG-type G" evidence="9">
    <location>
        <begin position="160"/>
        <end position="328"/>
    </location>
</feature>
<evidence type="ECO:0000256" key="5">
    <source>
        <dbReference type="ARBA" id="ARBA00022801"/>
    </source>
</evidence>
<keyword evidence="6 8" id="KW-0460">Magnesium</keyword>
<dbReference type="NCBIfam" id="TIGR02729">
    <property type="entry name" value="Obg_CgtA"/>
    <property type="match status" value="1"/>
</dbReference>
<dbReference type="PROSITE" id="PS51883">
    <property type="entry name" value="OBG"/>
    <property type="match status" value="1"/>
</dbReference>
<keyword evidence="12" id="KW-1185">Reference proteome</keyword>
<comment type="function">
    <text evidence="8">An essential GTPase which binds GTP, GDP and possibly (p)ppGpp with moderate affinity, with high nucleotide exchange rates and a fairly low GTP hydrolysis rate. Plays a role in control of the cell cycle, stress response, ribosome biogenesis and in those bacteria that undergo differentiation, in morphogenesis control.</text>
</comment>
<dbReference type="PROSITE" id="PS51710">
    <property type="entry name" value="G_OBG"/>
    <property type="match status" value="1"/>
</dbReference>
<feature type="binding site" evidence="8">
    <location>
        <position position="173"/>
    </location>
    <ligand>
        <name>Mg(2+)</name>
        <dbReference type="ChEBI" id="CHEBI:18420"/>
    </ligand>
</feature>
<accession>E1QJM0</accession>
<dbReference type="GO" id="GO:0003924">
    <property type="term" value="F:GTPase activity"/>
    <property type="evidence" value="ECO:0007669"/>
    <property type="project" value="UniProtKB-UniRule"/>
</dbReference>
<reference evidence="11 12" key="1">
    <citation type="journal article" date="2010" name="Stand. Genomic Sci.">
        <title>Complete genome sequence of Desulfarculus baarsii type strain (2st14).</title>
        <authorList>
            <person name="Sun H."/>
            <person name="Spring S."/>
            <person name="Lapidus A."/>
            <person name="Davenport K."/>
            <person name="Del Rio T.G."/>
            <person name="Tice H."/>
            <person name="Nolan M."/>
            <person name="Copeland A."/>
            <person name="Cheng J.F."/>
            <person name="Lucas S."/>
            <person name="Tapia R."/>
            <person name="Goodwin L."/>
            <person name="Pitluck S."/>
            <person name="Ivanova N."/>
            <person name="Pagani I."/>
            <person name="Mavromatis K."/>
            <person name="Ovchinnikova G."/>
            <person name="Pati A."/>
            <person name="Chen A."/>
            <person name="Palaniappan K."/>
            <person name="Hauser L."/>
            <person name="Chang Y.J."/>
            <person name="Jeffries C.D."/>
            <person name="Detter J.C."/>
            <person name="Han C."/>
            <person name="Rohde M."/>
            <person name="Brambilla E."/>
            <person name="Goker M."/>
            <person name="Woyke T."/>
            <person name="Bristow J."/>
            <person name="Eisen J.A."/>
            <person name="Markowitz V."/>
            <person name="Hugenholtz P."/>
            <person name="Kyrpides N.C."/>
            <person name="Klenk H.P."/>
            <person name="Land M."/>
        </authorList>
    </citation>
    <scope>NUCLEOTIDE SEQUENCE [LARGE SCALE GENOMIC DNA]</scope>
    <source>
        <strain evidence="12">ATCC 33931 / DSM 2075 / LMG 7858 / VKM B-1802 / 2st14</strain>
    </source>
</reference>
<feature type="binding site" evidence="8">
    <location>
        <begin position="309"/>
        <end position="311"/>
    </location>
    <ligand>
        <name>GTP</name>
        <dbReference type="ChEBI" id="CHEBI:37565"/>
    </ligand>
</feature>
<dbReference type="PIRSF" id="PIRSF002401">
    <property type="entry name" value="GTP_bd_Obg/CgtA"/>
    <property type="match status" value="1"/>
</dbReference>
<dbReference type="RefSeq" id="WP_013259202.1">
    <property type="nucleotide sequence ID" value="NC_014365.1"/>
</dbReference>
<dbReference type="KEGG" id="dbr:Deba_2401"/>
<comment type="caution">
    <text evidence="8">Lacks conserved residue(s) required for the propagation of feature annotation.</text>
</comment>
<evidence type="ECO:0000256" key="1">
    <source>
        <dbReference type="ARBA" id="ARBA00007699"/>
    </source>
</evidence>
<dbReference type="NCBIfam" id="NF008956">
    <property type="entry name" value="PRK12299.1"/>
    <property type="match status" value="1"/>
</dbReference>
<dbReference type="PANTHER" id="PTHR11702:SF31">
    <property type="entry name" value="MITOCHONDRIAL RIBOSOME-ASSOCIATED GTPASE 2"/>
    <property type="match status" value="1"/>
</dbReference>
<dbReference type="EMBL" id="CP002085">
    <property type="protein sequence ID" value="ADK85763.1"/>
    <property type="molecule type" value="Genomic_DNA"/>
</dbReference>
<dbReference type="GO" id="GO:0005737">
    <property type="term" value="C:cytoplasm"/>
    <property type="evidence" value="ECO:0007669"/>
    <property type="project" value="UniProtKB-SubCell"/>
</dbReference>
<dbReference type="PANTHER" id="PTHR11702">
    <property type="entry name" value="DEVELOPMENTALLY REGULATED GTP-BINDING PROTEIN-RELATED"/>
    <property type="match status" value="1"/>
</dbReference>
<evidence type="ECO:0000256" key="7">
    <source>
        <dbReference type="ARBA" id="ARBA00023134"/>
    </source>
</evidence>
<dbReference type="InterPro" id="IPR014100">
    <property type="entry name" value="GTP-bd_Obg/CgtA"/>
</dbReference>
<dbReference type="Proteomes" id="UP000009047">
    <property type="component" value="Chromosome"/>
</dbReference>
<dbReference type="OrthoDB" id="9807318at2"/>
<gene>
    <name evidence="8" type="primary">obg</name>
    <name evidence="11" type="ordered locus">Deba_2401</name>
</gene>
<dbReference type="Pfam" id="PF01018">
    <property type="entry name" value="GTP1_OBG"/>
    <property type="match status" value="1"/>
</dbReference>
<keyword evidence="5 8" id="KW-0378">Hydrolase</keyword>
<dbReference type="AlphaFoldDB" id="E1QJM0"/>
<evidence type="ECO:0000256" key="6">
    <source>
        <dbReference type="ARBA" id="ARBA00022842"/>
    </source>
</evidence>
<dbReference type="HOGENOM" id="CLU_011747_2_0_7"/>
<dbReference type="CDD" id="cd01898">
    <property type="entry name" value="Obg"/>
    <property type="match status" value="1"/>
</dbReference>